<evidence type="ECO:0000256" key="1">
    <source>
        <dbReference type="SAM" id="MobiDB-lite"/>
    </source>
</evidence>
<keyword evidence="2" id="KW-1133">Transmembrane helix</keyword>
<organism evidence="3 4">
    <name type="scientific">Hortaea werneckii</name>
    <name type="common">Black yeast</name>
    <name type="synonym">Cladosporium werneckii</name>
    <dbReference type="NCBI Taxonomy" id="91943"/>
    <lineage>
        <taxon>Eukaryota</taxon>
        <taxon>Fungi</taxon>
        <taxon>Dikarya</taxon>
        <taxon>Ascomycota</taxon>
        <taxon>Pezizomycotina</taxon>
        <taxon>Dothideomycetes</taxon>
        <taxon>Dothideomycetidae</taxon>
        <taxon>Mycosphaerellales</taxon>
        <taxon>Teratosphaeriaceae</taxon>
        <taxon>Hortaea</taxon>
    </lineage>
</organism>
<feature type="transmembrane region" description="Helical" evidence="2">
    <location>
        <begin position="102"/>
        <end position="121"/>
    </location>
</feature>
<evidence type="ECO:0000256" key="2">
    <source>
        <dbReference type="SAM" id="Phobius"/>
    </source>
</evidence>
<feature type="transmembrane region" description="Helical" evidence="2">
    <location>
        <begin position="133"/>
        <end position="152"/>
    </location>
</feature>
<evidence type="ECO:0000313" key="3">
    <source>
        <dbReference type="EMBL" id="RMY69591.1"/>
    </source>
</evidence>
<keyword evidence="2" id="KW-0472">Membrane</keyword>
<reference evidence="3 4" key="1">
    <citation type="journal article" date="2018" name="BMC Genomics">
        <title>Genomic evidence for intraspecific hybridization in a clonal and extremely halotolerant yeast.</title>
        <authorList>
            <person name="Gostincar C."/>
            <person name="Stajich J.E."/>
            <person name="Zupancic J."/>
            <person name="Zalar P."/>
            <person name="Gunde-Cimerman N."/>
        </authorList>
    </citation>
    <scope>NUCLEOTIDE SEQUENCE [LARGE SCALE GENOMIC DNA]</scope>
    <source>
        <strain evidence="3 4">EXF-10513</strain>
    </source>
</reference>
<feature type="transmembrane region" description="Helical" evidence="2">
    <location>
        <begin position="337"/>
        <end position="357"/>
    </location>
</feature>
<dbReference type="AlphaFoldDB" id="A0A3M7DYS7"/>
<protein>
    <submittedName>
        <fullName evidence="3">Uncharacterized protein</fullName>
    </submittedName>
</protein>
<feature type="transmembrane region" description="Helical" evidence="2">
    <location>
        <begin position="292"/>
        <end position="317"/>
    </location>
</feature>
<name>A0A3M7DYS7_HORWE</name>
<comment type="caution">
    <text evidence="3">The sequence shown here is derived from an EMBL/GenBank/DDBJ whole genome shotgun (WGS) entry which is preliminary data.</text>
</comment>
<gene>
    <name evidence="3" type="ORF">D0864_11074</name>
</gene>
<sequence length="432" mass="46835">MAKLRRCYEVTTYQHWFNELKHPAISLSSSLVIPAFILPIAVAVLFIALKIHKRHTTPPAAEHVPSIAKAKSPSPDKKIKSPDAENNSPSAVASGRPIWKRLLHWILQFFHGAITFLQGLADINNEHIIYKALPLWAAGIEILSLLFAGFVLDTSKRAHCGMAALAWAAWASEKWLGADNSLLSDLASVATVVHAALLTGDMDDPGSSTSATALIVLVLDAHLPQDSTIREPVIIGRALWPLGVRFFFLVMGGLVRLLRYAHGQDRAVGSIVRRVRDDISSELHAIFSDRKAVLYGVSVVFEYVVALGIAFLVGGLLNTCLSWQWLILGFPPSTPFHFEWAFWCGAVVACYFLWVIADVQGILLQESDPDPSLKDILVIVVKGSLRPAMALGADAVGVASVALSLVWAGAMQFGGGFAPVKRCSIVNDTVPA</sequence>
<keyword evidence="2" id="KW-0812">Transmembrane</keyword>
<dbReference type="EMBL" id="QWIO01001570">
    <property type="protein sequence ID" value="RMY69591.1"/>
    <property type="molecule type" value="Genomic_DNA"/>
</dbReference>
<evidence type="ECO:0000313" key="4">
    <source>
        <dbReference type="Proteomes" id="UP000269539"/>
    </source>
</evidence>
<feature type="compositionally biased region" description="Basic and acidic residues" evidence="1">
    <location>
        <begin position="74"/>
        <end position="83"/>
    </location>
</feature>
<feature type="region of interest" description="Disordered" evidence="1">
    <location>
        <begin position="60"/>
        <end position="92"/>
    </location>
</feature>
<proteinExistence type="predicted"/>
<accession>A0A3M7DYS7</accession>
<dbReference type="Proteomes" id="UP000269539">
    <property type="component" value="Unassembled WGS sequence"/>
</dbReference>
<feature type="transmembrane region" description="Helical" evidence="2">
    <location>
        <begin position="25"/>
        <end position="49"/>
    </location>
</feature>